<name>A0ABS4F6Z7_9BACL</name>
<dbReference type="RefSeq" id="WP_210094334.1">
    <property type="nucleotide sequence ID" value="NZ_CP139098.1"/>
</dbReference>
<keyword evidence="3" id="KW-1185">Reference proteome</keyword>
<reference evidence="2 3" key="1">
    <citation type="submission" date="2021-03" db="EMBL/GenBank/DDBJ databases">
        <title>Genomic Encyclopedia of Type Strains, Phase IV (KMG-IV): sequencing the most valuable type-strain genomes for metagenomic binning, comparative biology and taxonomic classification.</title>
        <authorList>
            <person name="Goeker M."/>
        </authorList>
    </citation>
    <scope>NUCLEOTIDE SEQUENCE [LARGE SCALE GENOMIC DNA]</scope>
    <source>
        <strain evidence="2 3">DSM 15596</strain>
    </source>
</reference>
<evidence type="ECO:0000313" key="3">
    <source>
        <dbReference type="Proteomes" id="UP000706926"/>
    </source>
</evidence>
<evidence type="ECO:0000313" key="2">
    <source>
        <dbReference type="EMBL" id="MBP1892040.1"/>
    </source>
</evidence>
<dbReference type="EMBL" id="JAGGKI010000002">
    <property type="protein sequence ID" value="MBP1892040.1"/>
    <property type="molecule type" value="Genomic_DNA"/>
</dbReference>
<comment type="caution">
    <text evidence="2">The sequence shown here is derived from an EMBL/GenBank/DDBJ whole genome shotgun (WGS) entry which is preliminary data.</text>
</comment>
<dbReference type="Proteomes" id="UP000706926">
    <property type="component" value="Unassembled WGS sequence"/>
</dbReference>
<organism evidence="2 3">
    <name type="scientific">Paenibacillus lactis</name>
    <dbReference type="NCBI Taxonomy" id="228574"/>
    <lineage>
        <taxon>Bacteria</taxon>
        <taxon>Bacillati</taxon>
        <taxon>Bacillota</taxon>
        <taxon>Bacilli</taxon>
        <taxon>Bacillales</taxon>
        <taxon>Paenibacillaceae</taxon>
        <taxon>Paenibacillus</taxon>
    </lineage>
</organism>
<accession>A0ABS4F6Z7</accession>
<dbReference type="GeneID" id="95403150"/>
<gene>
    <name evidence="2" type="ORF">J2Z18_001112</name>
</gene>
<protein>
    <submittedName>
        <fullName evidence="2">Membrane protein</fullName>
    </submittedName>
</protein>
<feature type="transmembrane region" description="Helical" evidence="1">
    <location>
        <begin position="60"/>
        <end position="81"/>
    </location>
</feature>
<evidence type="ECO:0000256" key="1">
    <source>
        <dbReference type="SAM" id="Phobius"/>
    </source>
</evidence>
<feature type="transmembrane region" description="Helical" evidence="1">
    <location>
        <begin position="33"/>
        <end position="54"/>
    </location>
</feature>
<proteinExistence type="predicted"/>
<keyword evidence="1" id="KW-0472">Membrane</keyword>
<keyword evidence="1" id="KW-1133">Transmembrane helix</keyword>
<keyword evidence="1" id="KW-0812">Transmembrane</keyword>
<sequence>MFTLIGAAIPSLLVSLVAVYALTVVFRRKPLHLLLLGIQSTLFGIGLFLLYHITQMGADSIVLLGAFLMIFGFVLSIAAVFRRES</sequence>
<feature type="transmembrane region" description="Helical" evidence="1">
    <location>
        <begin position="6"/>
        <end position="26"/>
    </location>
</feature>